<dbReference type="Gene3D" id="2.80.10.50">
    <property type="match status" value="1"/>
</dbReference>
<dbReference type="InterPro" id="IPR008999">
    <property type="entry name" value="Actin-crosslinking"/>
</dbReference>
<dbReference type="EMBL" id="KN832235">
    <property type="protein sequence ID" value="KIN93068.1"/>
    <property type="molecule type" value="Genomic_DNA"/>
</dbReference>
<name>A0A0C3NBW8_PISTI</name>
<dbReference type="PANTHER" id="PTHR33840">
    <property type="match status" value="1"/>
</dbReference>
<dbReference type="PANTHER" id="PTHR33840:SF1">
    <property type="entry name" value="TLE1 PHOSPHOLIPASE DOMAIN-CONTAINING PROTEIN"/>
    <property type="match status" value="1"/>
</dbReference>
<reference evidence="3" key="2">
    <citation type="submission" date="2015-01" db="EMBL/GenBank/DDBJ databases">
        <title>Evolutionary Origins and Diversification of the Mycorrhizal Mutualists.</title>
        <authorList>
            <consortium name="DOE Joint Genome Institute"/>
            <consortium name="Mycorrhizal Genomics Consortium"/>
            <person name="Kohler A."/>
            <person name="Kuo A."/>
            <person name="Nagy L.G."/>
            <person name="Floudas D."/>
            <person name="Copeland A."/>
            <person name="Barry K.W."/>
            <person name="Cichocki N."/>
            <person name="Veneault-Fourrey C."/>
            <person name="LaButti K."/>
            <person name="Lindquist E.A."/>
            <person name="Lipzen A."/>
            <person name="Lundell T."/>
            <person name="Morin E."/>
            <person name="Murat C."/>
            <person name="Riley R."/>
            <person name="Ohm R."/>
            <person name="Sun H."/>
            <person name="Tunlid A."/>
            <person name="Henrissat B."/>
            <person name="Grigoriev I.V."/>
            <person name="Hibbett D.S."/>
            <person name="Martin F."/>
        </authorList>
    </citation>
    <scope>NUCLEOTIDE SEQUENCE [LARGE SCALE GENOMIC DNA]</scope>
    <source>
        <strain evidence="3">Marx 270</strain>
    </source>
</reference>
<dbReference type="SUPFAM" id="SSF50405">
    <property type="entry name" value="Actin-crosslinking proteins"/>
    <property type="match status" value="1"/>
</dbReference>
<evidence type="ECO:0000313" key="3">
    <source>
        <dbReference type="Proteomes" id="UP000054217"/>
    </source>
</evidence>
<evidence type="ECO:0000259" key="1">
    <source>
        <dbReference type="Pfam" id="PF09994"/>
    </source>
</evidence>
<gene>
    <name evidence="2" type="ORF">M404DRAFT_36426</name>
</gene>
<dbReference type="AlphaFoldDB" id="A0A0C3NBW8"/>
<organism evidence="2 3">
    <name type="scientific">Pisolithus tinctorius Marx 270</name>
    <dbReference type="NCBI Taxonomy" id="870435"/>
    <lineage>
        <taxon>Eukaryota</taxon>
        <taxon>Fungi</taxon>
        <taxon>Dikarya</taxon>
        <taxon>Basidiomycota</taxon>
        <taxon>Agaricomycotina</taxon>
        <taxon>Agaricomycetes</taxon>
        <taxon>Agaricomycetidae</taxon>
        <taxon>Boletales</taxon>
        <taxon>Sclerodermatineae</taxon>
        <taxon>Pisolithaceae</taxon>
        <taxon>Pisolithus</taxon>
    </lineage>
</organism>
<dbReference type="Pfam" id="PF09994">
    <property type="entry name" value="T6SS_Tle1-like_cat"/>
    <property type="match status" value="1"/>
</dbReference>
<feature type="domain" description="T6SS Phospholipase effector Tle1-like catalytic" evidence="1">
    <location>
        <begin position="2"/>
        <end position="49"/>
    </location>
</feature>
<evidence type="ECO:0000313" key="2">
    <source>
        <dbReference type="EMBL" id="KIN93068.1"/>
    </source>
</evidence>
<accession>A0A0C3NBW8</accession>
<dbReference type="OrthoDB" id="2649102at2759"/>
<dbReference type="InParanoid" id="A0A0C3NBW8"/>
<dbReference type="STRING" id="870435.A0A0C3NBW8"/>
<proteinExistence type="predicted"/>
<dbReference type="InterPro" id="IPR018712">
    <property type="entry name" value="Tle1-like_cat"/>
</dbReference>
<keyword evidence="3" id="KW-1185">Reference proteome</keyword>
<reference evidence="2 3" key="1">
    <citation type="submission" date="2014-04" db="EMBL/GenBank/DDBJ databases">
        <authorList>
            <consortium name="DOE Joint Genome Institute"/>
            <person name="Kuo A."/>
            <person name="Kohler A."/>
            <person name="Costa M.D."/>
            <person name="Nagy L.G."/>
            <person name="Floudas D."/>
            <person name="Copeland A."/>
            <person name="Barry K.W."/>
            <person name="Cichocki N."/>
            <person name="Veneault-Fourrey C."/>
            <person name="LaButti K."/>
            <person name="Lindquist E.A."/>
            <person name="Lipzen A."/>
            <person name="Lundell T."/>
            <person name="Morin E."/>
            <person name="Murat C."/>
            <person name="Sun H."/>
            <person name="Tunlid A."/>
            <person name="Henrissat B."/>
            <person name="Grigoriev I.V."/>
            <person name="Hibbett D.S."/>
            <person name="Martin F."/>
            <person name="Nordberg H.P."/>
            <person name="Cantor M.N."/>
            <person name="Hua S.X."/>
        </authorList>
    </citation>
    <scope>NUCLEOTIDE SEQUENCE [LARGE SCALE GENOMIC DNA]</scope>
    <source>
        <strain evidence="2 3">Marx 270</strain>
    </source>
</reference>
<dbReference type="Proteomes" id="UP000054217">
    <property type="component" value="Unassembled WGS sequence"/>
</dbReference>
<dbReference type="HOGENOM" id="CLU_072860_0_0_1"/>
<sequence length="330" mass="36490">MFLPTLWETPADANTTAILQVWFPGAHSDVGGGYKKQHLSDLALFWMVGEIKSFIEIDTDLIVKGMHPRADPWGTSQPHNAYRLLNPKAKSMVRPMARLHGPHWQIIRDGVFHESLKHAPTDLEHPEHMITPKCLKNRFGEAWEPSYAPLNEFERHCRDNWVSLGTDPAIDESRPTVSFKGLSDLFASWTSEAVISSTIALRSLDGKYMKISTDEGSIAFHDQHVDDNAKFALINLDNGKISLKGPNGKLLNMSHPNNHVMCIGTEEGVEFDVVHMGANCIALTIPTHHEGGAKTKFLSSSVGREPCSGSLVVTDDMEGPSCCFVVQTLA</sequence>
<protein>
    <recommendedName>
        <fullName evidence="1">T6SS Phospholipase effector Tle1-like catalytic domain-containing protein</fullName>
    </recommendedName>
</protein>